<keyword evidence="1" id="KW-1133">Transmembrane helix</keyword>
<keyword evidence="1" id="KW-0812">Transmembrane</keyword>
<dbReference type="OrthoDB" id="5295180at2"/>
<keyword evidence="3" id="KW-1185">Reference proteome</keyword>
<dbReference type="InterPro" id="IPR008620">
    <property type="entry name" value="FixH"/>
</dbReference>
<evidence type="ECO:0000256" key="1">
    <source>
        <dbReference type="SAM" id="Phobius"/>
    </source>
</evidence>
<evidence type="ECO:0000313" key="2">
    <source>
        <dbReference type="EMBL" id="RCX33276.1"/>
    </source>
</evidence>
<sequence length="165" mass="18451">MANPNSAWRSPWVIGWIGLVVTVLSVNAYMVYMSFTTMPGLVNSDYYEQGQNYEKTMNERRVRAQELDLDVRAPARPVRNESATFLYIARDSGGVPLEGESATLHAYRPANEKDDFSVPMVAEGNGQYRAEVSFPLKGVWDVVVSLKQGDGEVNAARRVMVRDSQ</sequence>
<dbReference type="Pfam" id="PF05751">
    <property type="entry name" value="FixH"/>
    <property type="match status" value="1"/>
</dbReference>
<keyword evidence="1" id="KW-0472">Membrane</keyword>
<dbReference type="Proteomes" id="UP000252707">
    <property type="component" value="Unassembled WGS sequence"/>
</dbReference>
<protein>
    <submittedName>
        <fullName evidence="2">Nitrogen fixation protein FixH</fullName>
    </submittedName>
</protein>
<dbReference type="AlphaFoldDB" id="A0A369CKS3"/>
<reference evidence="2 3" key="1">
    <citation type="submission" date="2018-07" db="EMBL/GenBank/DDBJ databases">
        <title>Genomic Encyclopedia of Type Strains, Phase IV (KMG-IV): sequencing the most valuable type-strain genomes for metagenomic binning, comparative biology and taxonomic classification.</title>
        <authorList>
            <person name="Goeker M."/>
        </authorList>
    </citation>
    <scope>NUCLEOTIDE SEQUENCE [LARGE SCALE GENOMIC DNA]</scope>
    <source>
        <strain evidence="2 3">DSM 26407</strain>
    </source>
</reference>
<dbReference type="EMBL" id="QPJY01000001">
    <property type="protein sequence ID" value="RCX33276.1"/>
    <property type="molecule type" value="Genomic_DNA"/>
</dbReference>
<comment type="caution">
    <text evidence="2">The sequence shown here is derived from an EMBL/GenBank/DDBJ whole genome shotgun (WGS) entry which is preliminary data.</text>
</comment>
<gene>
    <name evidence="2" type="ORF">DFQ59_101577</name>
</gene>
<evidence type="ECO:0000313" key="3">
    <source>
        <dbReference type="Proteomes" id="UP000252707"/>
    </source>
</evidence>
<feature type="transmembrane region" description="Helical" evidence="1">
    <location>
        <begin position="12"/>
        <end position="32"/>
    </location>
</feature>
<organism evidence="2 3">
    <name type="scientific">Thioalbus denitrificans</name>
    <dbReference type="NCBI Taxonomy" id="547122"/>
    <lineage>
        <taxon>Bacteria</taxon>
        <taxon>Pseudomonadati</taxon>
        <taxon>Pseudomonadota</taxon>
        <taxon>Gammaproteobacteria</taxon>
        <taxon>Chromatiales</taxon>
        <taxon>Ectothiorhodospiraceae</taxon>
        <taxon>Thioalbus</taxon>
    </lineage>
</organism>
<proteinExistence type="predicted"/>
<accession>A0A369CKS3</accession>
<name>A0A369CKS3_9GAMM</name>
<dbReference type="RefSeq" id="WP_114278135.1">
    <property type="nucleotide sequence ID" value="NZ_QPJY01000001.1"/>
</dbReference>